<feature type="compositionally biased region" description="Pro residues" evidence="1">
    <location>
        <begin position="58"/>
        <end position="68"/>
    </location>
</feature>
<comment type="caution">
    <text evidence="2">The sequence shown here is derived from an EMBL/GenBank/DDBJ whole genome shotgun (WGS) entry which is preliminary data.</text>
</comment>
<sequence length="68" mass="6905">MGDDEQARGCPLRNGGRERENRSGPAAAGAAKAGAVSGGTAGQGYRGAVTPDERRADCPPPAFPQIPR</sequence>
<reference evidence="2" key="1">
    <citation type="submission" date="2019-08" db="EMBL/GenBank/DDBJ databases">
        <authorList>
            <person name="Kucharzyk K."/>
            <person name="Murdoch R.W."/>
            <person name="Higgins S."/>
            <person name="Loffler F."/>
        </authorList>
    </citation>
    <scope>NUCLEOTIDE SEQUENCE</scope>
</reference>
<feature type="region of interest" description="Disordered" evidence="1">
    <location>
        <begin position="1"/>
        <end position="68"/>
    </location>
</feature>
<organism evidence="2">
    <name type="scientific">bioreactor metagenome</name>
    <dbReference type="NCBI Taxonomy" id="1076179"/>
    <lineage>
        <taxon>unclassified sequences</taxon>
        <taxon>metagenomes</taxon>
        <taxon>ecological metagenomes</taxon>
    </lineage>
</organism>
<proteinExistence type="predicted"/>
<dbReference type="AlphaFoldDB" id="A0A645C2N8"/>
<gene>
    <name evidence="2" type="ORF">SDC9_118174</name>
</gene>
<feature type="compositionally biased region" description="Low complexity" evidence="1">
    <location>
        <begin position="24"/>
        <end position="35"/>
    </location>
</feature>
<protein>
    <submittedName>
        <fullName evidence="2">Uncharacterized protein</fullName>
    </submittedName>
</protein>
<feature type="compositionally biased region" description="Gly residues" evidence="1">
    <location>
        <begin position="36"/>
        <end position="45"/>
    </location>
</feature>
<dbReference type="EMBL" id="VSSQ01023963">
    <property type="protein sequence ID" value="MPM71211.1"/>
    <property type="molecule type" value="Genomic_DNA"/>
</dbReference>
<evidence type="ECO:0000313" key="2">
    <source>
        <dbReference type="EMBL" id="MPM71211.1"/>
    </source>
</evidence>
<evidence type="ECO:0000256" key="1">
    <source>
        <dbReference type="SAM" id="MobiDB-lite"/>
    </source>
</evidence>
<name>A0A645C2N8_9ZZZZ</name>
<accession>A0A645C2N8</accession>